<protein>
    <submittedName>
        <fullName evidence="1">Uncharacterized protein</fullName>
    </submittedName>
</protein>
<comment type="caution">
    <text evidence="1">The sequence shown here is derived from an EMBL/GenBank/DDBJ whole genome shotgun (WGS) entry which is preliminary data.</text>
</comment>
<reference evidence="1 2" key="1">
    <citation type="submission" date="2021-06" db="EMBL/GenBank/DDBJ databases">
        <title>Caerostris darwini draft genome.</title>
        <authorList>
            <person name="Kono N."/>
            <person name="Arakawa K."/>
        </authorList>
    </citation>
    <scope>NUCLEOTIDE SEQUENCE [LARGE SCALE GENOMIC DNA]</scope>
</reference>
<dbReference type="AlphaFoldDB" id="A0AAV4UQR8"/>
<gene>
    <name evidence="1" type="ORF">CDAR_423211</name>
</gene>
<evidence type="ECO:0000313" key="1">
    <source>
        <dbReference type="EMBL" id="GIY60205.1"/>
    </source>
</evidence>
<evidence type="ECO:0000313" key="2">
    <source>
        <dbReference type="Proteomes" id="UP001054837"/>
    </source>
</evidence>
<accession>A0AAV4UQR8</accession>
<organism evidence="1 2">
    <name type="scientific">Caerostris darwini</name>
    <dbReference type="NCBI Taxonomy" id="1538125"/>
    <lineage>
        <taxon>Eukaryota</taxon>
        <taxon>Metazoa</taxon>
        <taxon>Ecdysozoa</taxon>
        <taxon>Arthropoda</taxon>
        <taxon>Chelicerata</taxon>
        <taxon>Arachnida</taxon>
        <taxon>Araneae</taxon>
        <taxon>Araneomorphae</taxon>
        <taxon>Entelegynae</taxon>
        <taxon>Araneoidea</taxon>
        <taxon>Araneidae</taxon>
        <taxon>Caerostris</taxon>
    </lineage>
</organism>
<dbReference type="Proteomes" id="UP001054837">
    <property type="component" value="Unassembled WGS sequence"/>
</dbReference>
<dbReference type="EMBL" id="BPLQ01011759">
    <property type="protein sequence ID" value="GIY60205.1"/>
    <property type="molecule type" value="Genomic_DNA"/>
</dbReference>
<keyword evidence="2" id="KW-1185">Reference proteome</keyword>
<name>A0AAV4UQR8_9ARAC</name>
<proteinExistence type="predicted"/>
<sequence length="122" mass="13375">MNVITLTRCFSRGLTSRSSSNRDDLIQPTNSLFGRAVTGPKPLPADVWITEHWATTLPGNGSTFSSGRNYGRLGFAKHAKNRLGWKGGRFGGKRSPHSFMGCGLLEIKNCLTQVKPLRAQTQ</sequence>